<keyword evidence="1" id="KW-1185">Reference proteome</keyword>
<evidence type="ECO:0000313" key="1">
    <source>
        <dbReference type="Proteomes" id="UP000515123"/>
    </source>
</evidence>
<reference evidence="1" key="1">
    <citation type="journal article" date="2015" name="Nat. Genet.">
        <title>The pineapple genome and the evolution of CAM photosynthesis.</title>
        <authorList>
            <person name="Ming R."/>
            <person name="VanBuren R."/>
            <person name="Wai C.M."/>
            <person name="Tang H."/>
            <person name="Schatz M.C."/>
            <person name="Bowers J.E."/>
            <person name="Lyons E."/>
            <person name="Wang M.L."/>
            <person name="Chen J."/>
            <person name="Biggers E."/>
            <person name="Zhang J."/>
            <person name="Huang L."/>
            <person name="Zhang L."/>
            <person name="Miao W."/>
            <person name="Zhang J."/>
            <person name="Ye Z."/>
            <person name="Miao C."/>
            <person name="Lin Z."/>
            <person name="Wang H."/>
            <person name="Zhou H."/>
            <person name="Yim W.C."/>
            <person name="Priest H.D."/>
            <person name="Zheng C."/>
            <person name="Woodhouse M."/>
            <person name="Edger P.P."/>
            <person name="Guyot R."/>
            <person name="Guo H.B."/>
            <person name="Guo H."/>
            <person name="Zheng G."/>
            <person name="Singh R."/>
            <person name="Sharma A."/>
            <person name="Min X."/>
            <person name="Zheng Y."/>
            <person name="Lee H."/>
            <person name="Gurtowski J."/>
            <person name="Sedlazeck F.J."/>
            <person name="Harkess A."/>
            <person name="McKain M.R."/>
            <person name="Liao Z."/>
            <person name="Fang J."/>
            <person name="Liu J."/>
            <person name="Zhang X."/>
            <person name="Zhang Q."/>
            <person name="Hu W."/>
            <person name="Qin Y."/>
            <person name="Wang K."/>
            <person name="Chen L.Y."/>
            <person name="Shirley N."/>
            <person name="Lin Y.R."/>
            <person name="Liu L.Y."/>
            <person name="Hernandez A.G."/>
            <person name="Wright C.L."/>
            <person name="Bulone V."/>
            <person name="Tuskan G.A."/>
            <person name="Heath K."/>
            <person name="Zee F."/>
            <person name="Moore P.H."/>
            <person name="Sunkar R."/>
            <person name="Leebens-Mack J.H."/>
            <person name="Mockler T."/>
            <person name="Bennetzen J.L."/>
            <person name="Freeling M."/>
            <person name="Sankoff D."/>
            <person name="Paterson A.H."/>
            <person name="Zhu X."/>
            <person name="Yang X."/>
            <person name="Smith J.A."/>
            <person name="Cushman J.C."/>
            <person name="Paull R.E."/>
            <person name="Yu Q."/>
        </authorList>
    </citation>
    <scope>NUCLEOTIDE SEQUENCE [LARGE SCALE GENOMIC DNA]</scope>
    <source>
        <strain evidence="1">cv. F153</strain>
    </source>
</reference>
<dbReference type="RefSeq" id="XP_020090842.1">
    <property type="nucleotide sequence ID" value="XM_020235253.1"/>
</dbReference>
<evidence type="ECO:0000313" key="2">
    <source>
        <dbReference type="RefSeq" id="XP_020090842.1"/>
    </source>
</evidence>
<dbReference type="PANTHER" id="PTHR15907">
    <property type="entry name" value="DUF614 FAMILY PROTEIN-RELATED"/>
    <property type="match status" value="1"/>
</dbReference>
<dbReference type="NCBIfam" id="TIGR01571">
    <property type="entry name" value="A_thal_Cys_rich"/>
    <property type="match status" value="1"/>
</dbReference>
<dbReference type="InterPro" id="IPR006461">
    <property type="entry name" value="PLAC_motif_containing"/>
</dbReference>
<name>A0A6P5F5E0_ANACO</name>
<dbReference type="Pfam" id="PF04749">
    <property type="entry name" value="PLAC8"/>
    <property type="match status" value="1"/>
</dbReference>
<sequence length="166" mass="18019">MSYPAKKVEDEPVTGTPVGVSAPPVQGAVGEWSTGLCDCFEDFGNCCLTCWCPCITFGRIAEIVDRGSTSCGTSGALYALIMSLTGCQWIYSCMYRSKLRAEYNLPESPCCDCCIHFCCEPCALCQQHRELTNRGFDVALGWNLNMERRGGGGAVNPPGMQQGMTR</sequence>
<dbReference type="OrthoDB" id="1045822at2759"/>
<reference evidence="2" key="2">
    <citation type="submission" date="2025-08" db="UniProtKB">
        <authorList>
            <consortium name="RefSeq"/>
        </authorList>
    </citation>
    <scope>IDENTIFICATION</scope>
    <source>
        <tissue evidence="2">Leaf</tissue>
    </source>
</reference>
<protein>
    <submittedName>
        <fullName evidence="2">Cell number regulator 10-like</fullName>
    </submittedName>
</protein>
<dbReference type="AlphaFoldDB" id="A0A6P5F5E0"/>
<gene>
    <name evidence="2" type="primary">LOC109711899</name>
</gene>
<proteinExistence type="predicted"/>
<organism evidence="1 2">
    <name type="scientific">Ananas comosus</name>
    <name type="common">Pineapple</name>
    <name type="synonym">Ananas ananas</name>
    <dbReference type="NCBI Taxonomy" id="4615"/>
    <lineage>
        <taxon>Eukaryota</taxon>
        <taxon>Viridiplantae</taxon>
        <taxon>Streptophyta</taxon>
        <taxon>Embryophyta</taxon>
        <taxon>Tracheophyta</taxon>
        <taxon>Spermatophyta</taxon>
        <taxon>Magnoliopsida</taxon>
        <taxon>Liliopsida</taxon>
        <taxon>Poales</taxon>
        <taxon>Bromeliaceae</taxon>
        <taxon>Bromelioideae</taxon>
        <taxon>Ananas</taxon>
    </lineage>
</organism>
<dbReference type="Proteomes" id="UP000515123">
    <property type="component" value="Linkage group 6"/>
</dbReference>
<dbReference type="GeneID" id="109711899"/>
<accession>A0A6P5F5E0</accession>